<organism evidence="2 3">
    <name type="scientific">Scylla paramamosain</name>
    <name type="common">Mud crab</name>
    <dbReference type="NCBI Taxonomy" id="85552"/>
    <lineage>
        <taxon>Eukaryota</taxon>
        <taxon>Metazoa</taxon>
        <taxon>Ecdysozoa</taxon>
        <taxon>Arthropoda</taxon>
        <taxon>Crustacea</taxon>
        <taxon>Multicrustacea</taxon>
        <taxon>Malacostraca</taxon>
        <taxon>Eumalacostraca</taxon>
        <taxon>Eucarida</taxon>
        <taxon>Decapoda</taxon>
        <taxon>Pleocyemata</taxon>
        <taxon>Brachyura</taxon>
        <taxon>Eubrachyura</taxon>
        <taxon>Portunoidea</taxon>
        <taxon>Portunidae</taxon>
        <taxon>Portuninae</taxon>
        <taxon>Scylla</taxon>
    </lineage>
</organism>
<feature type="region of interest" description="Disordered" evidence="1">
    <location>
        <begin position="1"/>
        <end position="98"/>
    </location>
</feature>
<keyword evidence="3" id="KW-1185">Reference proteome</keyword>
<evidence type="ECO:0000256" key="1">
    <source>
        <dbReference type="SAM" id="MobiDB-lite"/>
    </source>
</evidence>
<protein>
    <submittedName>
        <fullName evidence="2">Uncharacterized protein</fullName>
    </submittedName>
</protein>
<sequence length="98" mass="10451">MRGREEVREDGSREGGPRPTPPVRPPNRSQSHPPPSRAAHGIVSSPCGHTKNLPVKGGGLCQASPNPATSPAPPHNRLWRHTGNPGDMNSYVISKAPR</sequence>
<dbReference type="AlphaFoldDB" id="A0AAW0T4H7"/>
<reference evidence="2 3" key="1">
    <citation type="submission" date="2023-03" db="EMBL/GenBank/DDBJ databases">
        <title>High-quality genome of Scylla paramamosain provides insights in environmental adaptation.</title>
        <authorList>
            <person name="Zhang L."/>
        </authorList>
    </citation>
    <scope>NUCLEOTIDE SEQUENCE [LARGE SCALE GENOMIC DNA]</scope>
    <source>
        <strain evidence="2">LZ_2023a</strain>
        <tissue evidence="2">Muscle</tissue>
    </source>
</reference>
<dbReference type="EMBL" id="JARAKH010000039">
    <property type="protein sequence ID" value="KAK8382107.1"/>
    <property type="molecule type" value="Genomic_DNA"/>
</dbReference>
<comment type="caution">
    <text evidence="2">The sequence shown here is derived from an EMBL/GenBank/DDBJ whole genome shotgun (WGS) entry which is preliminary data.</text>
</comment>
<accession>A0AAW0T4H7</accession>
<gene>
    <name evidence="2" type="ORF">O3P69_015218</name>
</gene>
<evidence type="ECO:0000313" key="2">
    <source>
        <dbReference type="EMBL" id="KAK8382107.1"/>
    </source>
</evidence>
<dbReference type="Proteomes" id="UP001487740">
    <property type="component" value="Unassembled WGS sequence"/>
</dbReference>
<evidence type="ECO:0000313" key="3">
    <source>
        <dbReference type="Proteomes" id="UP001487740"/>
    </source>
</evidence>
<name>A0AAW0T4H7_SCYPA</name>
<proteinExistence type="predicted"/>
<feature type="compositionally biased region" description="Basic and acidic residues" evidence="1">
    <location>
        <begin position="1"/>
        <end position="16"/>
    </location>
</feature>